<keyword evidence="4 7" id="KW-1133">Transmembrane helix</keyword>
<dbReference type="Gene3D" id="1.20.1250.20">
    <property type="entry name" value="MFS general substrate transporter like domains"/>
    <property type="match status" value="1"/>
</dbReference>
<evidence type="ECO:0000313" key="8">
    <source>
        <dbReference type="EMBL" id="WQD79451.1"/>
    </source>
</evidence>
<dbReference type="InterPro" id="IPR036259">
    <property type="entry name" value="MFS_trans_sf"/>
</dbReference>
<evidence type="ECO:0000256" key="1">
    <source>
        <dbReference type="ARBA" id="ARBA00004127"/>
    </source>
</evidence>
<keyword evidence="3 7" id="KW-0812">Transmembrane</keyword>
<dbReference type="PANTHER" id="PTHR23501:SF191">
    <property type="entry name" value="VACUOLAR BASIC AMINO ACID TRANSPORTER 4"/>
    <property type="match status" value="1"/>
</dbReference>
<feature type="transmembrane region" description="Helical" evidence="7">
    <location>
        <begin position="293"/>
        <end position="313"/>
    </location>
</feature>
<feature type="region of interest" description="Disordered" evidence="6">
    <location>
        <begin position="21"/>
        <end position="56"/>
    </location>
</feature>
<feature type="transmembrane region" description="Helical" evidence="7">
    <location>
        <begin position="229"/>
        <end position="247"/>
    </location>
</feature>
<sequence length="614" mass="65535">MDGRHRLEFARKRKVFHPALWPGAGRGFAQGRRQSCREPEGTRIPHNSPPPSPIRGIQRTTARKVGLHVKPPGSAMSAYVYADSEKPTSAGSPYTPRMTSRRRIAYALVGTFIGLMTTFPNALTNVNLGTISGSLGLYTAEASWLPALYFGMNASANLTLVKARAQFGIPLVTQGLLVLYALVAALQLLLPGFPMAVAARIANGLETGALTSLSIYYFLVIMSAKHRPLAVIVGISLTQFGTPLARLIPVELLSARGWQGMHCIELAVPLAILAAILLAPLPPSDRARSFEPIDFVSIALLVPGVVLGCEVLGLGRSVWWHDTPWLGRMLAACVLLLAIGIGIEANRKRPLLELKWLSTINIARFVGIALLMRLALAEQTFGSVGLLSAAGLDNDQLHMLFVLVAMAMVAGMVVSALTLSEARLPYHVMLAALCIAASAWLDSHANNLTRPEQLYLSQALIGFGTTLFIGPAMLYGFIQMLRTGRDHYITLVVVFSITQNVGALAGSAMMGSYQIERAHVHSDDLAAQAAIGDPAVSSRLSAGAAAVAPVMSDPTMRAAEGGALLNQSISGESSVLAYDDVFRLLAWLAAGTAGAVALSLFFNHLRQSARQVQP</sequence>
<feature type="transmembrane region" description="Helical" evidence="7">
    <location>
        <begin position="453"/>
        <end position="476"/>
    </location>
</feature>
<keyword evidence="5 7" id="KW-0472">Membrane</keyword>
<feature type="transmembrane region" description="Helical" evidence="7">
    <location>
        <begin position="396"/>
        <end position="417"/>
    </location>
</feature>
<dbReference type="Proteomes" id="UP001325479">
    <property type="component" value="Chromosome"/>
</dbReference>
<accession>A0ABZ0WQ31</accession>
<feature type="transmembrane region" description="Helical" evidence="7">
    <location>
        <begin position="104"/>
        <end position="123"/>
    </location>
</feature>
<dbReference type="PANTHER" id="PTHR23501">
    <property type="entry name" value="MAJOR FACILITATOR SUPERFAMILY"/>
    <property type="match status" value="1"/>
</dbReference>
<feature type="transmembrane region" description="Helical" evidence="7">
    <location>
        <begin position="259"/>
        <end position="281"/>
    </location>
</feature>
<feature type="transmembrane region" description="Helical" evidence="7">
    <location>
        <begin position="201"/>
        <end position="222"/>
    </location>
</feature>
<feature type="transmembrane region" description="Helical" evidence="7">
    <location>
        <begin position="584"/>
        <end position="602"/>
    </location>
</feature>
<feature type="transmembrane region" description="Helical" evidence="7">
    <location>
        <begin position="143"/>
        <end position="160"/>
    </location>
</feature>
<protein>
    <submittedName>
        <fullName evidence="8">MFS transporter</fullName>
    </submittedName>
</protein>
<evidence type="ECO:0000256" key="3">
    <source>
        <dbReference type="ARBA" id="ARBA00022692"/>
    </source>
</evidence>
<gene>
    <name evidence="8" type="ORF">U0042_07080</name>
</gene>
<comment type="subcellular location">
    <subcellularLocation>
        <location evidence="1">Endomembrane system</location>
        <topology evidence="1">Multi-pass membrane protein</topology>
    </subcellularLocation>
</comment>
<keyword evidence="9" id="KW-1185">Reference proteome</keyword>
<dbReference type="RefSeq" id="WP_232833620.1">
    <property type="nucleotide sequence ID" value="NZ_CP139965.1"/>
</dbReference>
<feature type="transmembrane region" description="Helical" evidence="7">
    <location>
        <begin position="488"/>
        <end position="510"/>
    </location>
</feature>
<evidence type="ECO:0000256" key="5">
    <source>
        <dbReference type="ARBA" id="ARBA00023136"/>
    </source>
</evidence>
<evidence type="ECO:0000313" key="9">
    <source>
        <dbReference type="Proteomes" id="UP001325479"/>
    </source>
</evidence>
<evidence type="ECO:0000256" key="2">
    <source>
        <dbReference type="ARBA" id="ARBA00022448"/>
    </source>
</evidence>
<evidence type="ECO:0000256" key="6">
    <source>
        <dbReference type="SAM" id="MobiDB-lite"/>
    </source>
</evidence>
<organism evidence="8 9">
    <name type="scientific">Paraburkholderia kururiensis</name>
    <dbReference type="NCBI Taxonomy" id="984307"/>
    <lineage>
        <taxon>Bacteria</taxon>
        <taxon>Pseudomonadati</taxon>
        <taxon>Pseudomonadota</taxon>
        <taxon>Betaproteobacteria</taxon>
        <taxon>Burkholderiales</taxon>
        <taxon>Burkholderiaceae</taxon>
        <taxon>Paraburkholderia</taxon>
    </lineage>
</organism>
<feature type="transmembrane region" description="Helical" evidence="7">
    <location>
        <begin position="167"/>
        <end position="189"/>
    </location>
</feature>
<feature type="transmembrane region" description="Helical" evidence="7">
    <location>
        <begin position="356"/>
        <end position="376"/>
    </location>
</feature>
<feature type="transmembrane region" description="Helical" evidence="7">
    <location>
        <begin position="424"/>
        <end position="441"/>
    </location>
</feature>
<dbReference type="SUPFAM" id="SSF103473">
    <property type="entry name" value="MFS general substrate transporter"/>
    <property type="match status" value="1"/>
</dbReference>
<evidence type="ECO:0000256" key="7">
    <source>
        <dbReference type="SAM" id="Phobius"/>
    </source>
</evidence>
<proteinExistence type="predicted"/>
<reference evidence="8 9" key="1">
    <citation type="submission" date="2023-12" db="EMBL/GenBank/DDBJ databases">
        <title>Genome sequencing and assembly of bacterial species from a model synthetic community.</title>
        <authorList>
            <person name="Hogle S.L."/>
        </authorList>
    </citation>
    <scope>NUCLEOTIDE SEQUENCE [LARGE SCALE GENOMIC DNA]</scope>
    <source>
        <strain evidence="8 9">HAMBI 2494</strain>
    </source>
</reference>
<keyword evidence="2" id="KW-0813">Transport</keyword>
<dbReference type="EMBL" id="CP139965">
    <property type="protein sequence ID" value="WQD79451.1"/>
    <property type="molecule type" value="Genomic_DNA"/>
</dbReference>
<name>A0ABZ0WQ31_9BURK</name>
<evidence type="ECO:0000256" key="4">
    <source>
        <dbReference type="ARBA" id="ARBA00022989"/>
    </source>
</evidence>
<feature type="transmembrane region" description="Helical" evidence="7">
    <location>
        <begin position="325"/>
        <end position="344"/>
    </location>
</feature>